<dbReference type="Proteomes" id="UP001182247">
    <property type="component" value="Unassembled WGS sequence"/>
</dbReference>
<evidence type="ECO:0000313" key="1">
    <source>
        <dbReference type="EMBL" id="MDS0899561.1"/>
    </source>
</evidence>
<accession>A0AAE4JQ39</accession>
<protein>
    <submittedName>
        <fullName evidence="1">Transposase</fullName>
    </submittedName>
</protein>
<comment type="caution">
    <text evidence="1">The sequence shown here is derived from an EMBL/GenBank/DDBJ whole genome shotgun (WGS) entry which is preliminary data.</text>
</comment>
<proteinExistence type="predicted"/>
<organism evidence="1 2">
    <name type="scientific">Morganella morganii</name>
    <name type="common">Proteus morganii</name>
    <dbReference type="NCBI Taxonomy" id="582"/>
    <lineage>
        <taxon>Bacteria</taxon>
        <taxon>Pseudomonadati</taxon>
        <taxon>Pseudomonadota</taxon>
        <taxon>Gammaproteobacteria</taxon>
        <taxon>Enterobacterales</taxon>
        <taxon>Morganellaceae</taxon>
        <taxon>Morganella</taxon>
    </lineage>
</organism>
<name>A0AAE4JQ39_MORMO</name>
<dbReference type="EMBL" id="JAPKIY010000033">
    <property type="protein sequence ID" value="MDS0899561.1"/>
    <property type="molecule type" value="Genomic_DNA"/>
</dbReference>
<gene>
    <name evidence="1" type="ORF">OSC06_16500</name>
</gene>
<dbReference type="AlphaFoldDB" id="A0AAE4JQ39"/>
<reference evidence="1" key="1">
    <citation type="submission" date="2023-02" db="EMBL/GenBank/DDBJ databases">
        <title>Detection, antimicrobial susceptibility and genomic characterization of NDM-producing species of Morganellaceae, Yersiniaceae, and Enterobacteriaceae other than Klebsiella.</title>
        <authorList>
            <person name="Camargo C.H."/>
            <person name="Sacchi C.T."/>
            <person name="Campos K.R."/>
        </authorList>
    </citation>
    <scope>NUCLEOTIDE SEQUENCE</scope>
    <source>
        <strain evidence="1">1189_21</strain>
    </source>
</reference>
<sequence>MRLSRSLCKVVGDVLANTGSHAALDMLFLSAGAPGEPPVGAHSTKWKDWLFLAGQDPSTDSLSVLGGVIEEFMDLSPKEGTLEYIEWKEKRERIEAVLQDNGLRYYRFGRILPQEHLPLNNIDFSEREFVHQRPVMPEKVEILLERLVKGLHRAMHPLTHRRRGRQVLSFNDEYDVQDLLHALLRPWVQDIRPEEFTPSYAGSSTRMDFLLPAHKLVLETKIVRDRTHAKKIGDELIIDIEHYRRHPDCLNLWCVIYDPNKFITNSEGLKSDLEGKRASKDGELIVHVYIL</sequence>
<dbReference type="RefSeq" id="WP_051456170.1">
    <property type="nucleotide sequence ID" value="NZ_CAXOML010000008.1"/>
</dbReference>
<dbReference type="Pfam" id="PF18742">
    <property type="entry name" value="DpnII-MboI"/>
    <property type="match status" value="1"/>
</dbReference>
<evidence type="ECO:0000313" key="2">
    <source>
        <dbReference type="Proteomes" id="UP001182247"/>
    </source>
</evidence>